<dbReference type="GeneID" id="20283463"/>
<accession>A0A076G705</accession>
<evidence type="ECO:0000259" key="2">
    <source>
        <dbReference type="PROSITE" id="PS50835"/>
    </source>
</evidence>
<dbReference type="InterPro" id="IPR007110">
    <property type="entry name" value="Ig-like_dom"/>
</dbReference>
<feature type="domain" description="Ig-like" evidence="2">
    <location>
        <begin position="588"/>
        <end position="676"/>
    </location>
</feature>
<dbReference type="KEGG" id="vg:20283463"/>
<feature type="coiled-coil region" evidence="1">
    <location>
        <begin position="357"/>
        <end position="384"/>
    </location>
</feature>
<dbReference type="PROSITE" id="PS50835">
    <property type="entry name" value="IG_LIKE"/>
    <property type="match status" value="1"/>
</dbReference>
<dbReference type="RefSeq" id="YP_009056445.1">
    <property type="nucleotide sequence ID" value="NC_024792.1"/>
</dbReference>
<evidence type="ECO:0000313" key="3">
    <source>
        <dbReference type="EMBL" id="AII28077.1"/>
    </source>
</evidence>
<evidence type="ECO:0000256" key="1">
    <source>
        <dbReference type="SAM" id="Coils"/>
    </source>
</evidence>
<name>A0A076G705_9CAUD</name>
<keyword evidence="1" id="KW-0175">Coiled coil</keyword>
<keyword evidence="4" id="KW-1185">Reference proteome</keyword>
<dbReference type="EMBL" id="KM051843">
    <property type="protein sequence ID" value="AII28077.1"/>
    <property type="molecule type" value="Genomic_DNA"/>
</dbReference>
<evidence type="ECO:0000313" key="4">
    <source>
        <dbReference type="Proteomes" id="UP000028664"/>
    </source>
</evidence>
<dbReference type="Proteomes" id="UP000028664">
    <property type="component" value="Segment"/>
</dbReference>
<reference evidence="3 4" key="1">
    <citation type="submission" date="2014-06" db="EMBL/GenBank/DDBJ databases">
        <title>Bioinformatic genomic analysis of Bacillus phage Bobb.</title>
        <authorList>
            <person name="Lewis H.M.N."/>
            <person name="Temple L."/>
            <person name="Barth R.N."/>
            <person name="Bowles K.M."/>
            <person name="Churchin D.I."/>
            <person name="Scott-Croshaw C."/>
            <person name="Glasgow G.H."/>
            <person name="Gloe M.W."/>
            <person name="McGough T.M."/>
            <person name="Nutbrown S.A."/>
            <person name="Romulus S.R."/>
            <person name="Sanders K.A.M."/>
            <person name="Diachok C.R."/>
            <person name="Serigano J.P."/>
            <person name="Shin D."/>
            <person name="Suresh M.H."/>
            <person name="Conner A.R.N."/>
            <person name="Korba R.M."/>
            <person name="Livermore R.J."/>
            <person name="Rohlf M.B."/>
            <person name="Utterback S.D."/>
            <person name="Wilson V.E."/>
        </authorList>
    </citation>
    <scope>NUCLEOTIDE SEQUENCE [LARGE SCALE GENOMIC DNA]</scope>
</reference>
<protein>
    <submittedName>
        <fullName evidence="3">Tail fiber protein</fullName>
    </submittedName>
</protein>
<dbReference type="OrthoDB" id="1160at10239"/>
<organism evidence="3 4">
    <name type="scientific">Bacillus phage Bobb</name>
    <dbReference type="NCBI Taxonomy" id="1527469"/>
    <lineage>
        <taxon>Viruses</taxon>
        <taxon>Duplodnaviria</taxon>
        <taxon>Heunggongvirae</taxon>
        <taxon>Uroviricota</taxon>
        <taxon>Caudoviricetes</taxon>
        <taxon>Herelleviridae</taxon>
        <taxon>Bastillevirinae</taxon>
        <taxon>Agatevirus</taxon>
        <taxon>Agatevirus bobb</taxon>
    </lineage>
</organism>
<sequence>MADFEFENFLNPLNPMRFQANLGSERERRYKEGDKVVKLSLARVTKVNYKYNTVEVTTTVYKNSTGGNPNDNGKFSARLPVAFGGTTPDGNVYGSNTLVTVGSLVLVGYLEGSKDQPIVLNIYGDTDNQSQLTRTTFSSADESQEAIQQELWQLFTLYPSMTYRNIDGHGNQEVTFSGKSFLYITDSDPDNSYVQDGGFDYDDLPSSRYANGELIEPKSAASPTVLYVHQGIYESHRVTFFIKADGTVRMGSRHKEGTGITFMEMTTDGTFHIVQNKGTTDPEGEPEKFSKIGINDDGDVIMKSREHELAVNSKGVYINGKPISSWGGGGEPGENPLDDIINDLTKIKTEITVVNGKIDMKVSREELNVDLEEVERKSKELYDGAKKEIDDLNEVILNLDEYIDGAFQDGIIDQAEAKVIESYINSLRTEKVDLDVKYEEMISNEYLPTEQHDFLEVAKGAYDSKFAELIDIINAAIQDGKITDEDRQAVNGAFQDYRTAISNLSAAFQKAADAIALAMAKSAEDAARKYTEAQFTILDSEIKSRVKSEEFTKAVTDVNTKIADVEKKATEEIQNTNDRVTEVEKKVPYKAEIFSTNGLVFRDGLINTTLFCKVFRGDQEITDSLDASRFKWTRVSDDSAGDDAWNSANAAGKKSVVITAADVKARATFNCEIQDE</sequence>
<proteinExistence type="predicted"/>